<feature type="compositionally biased region" description="Basic residues" evidence="4">
    <location>
        <begin position="456"/>
        <end position="465"/>
    </location>
</feature>
<name>A0AAJ7SX44_PETMA</name>
<proteinExistence type="predicted"/>
<organism evidence="6 7">
    <name type="scientific">Petromyzon marinus</name>
    <name type="common">Sea lamprey</name>
    <dbReference type="NCBI Taxonomy" id="7757"/>
    <lineage>
        <taxon>Eukaryota</taxon>
        <taxon>Metazoa</taxon>
        <taxon>Chordata</taxon>
        <taxon>Craniata</taxon>
        <taxon>Vertebrata</taxon>
        <taxon>Cyclostomata</taxon>
        <taxon>Hyperoartia</taxon>
        <taxon>Petromyzontiformes</taxon>
        <taxon>Petromyzontidae</taxon>
        <taxon>Petromyzon</taxon>
    </lineage>
</organism>
<dbReference type="PANTHER" id="PTHR23116:SF29">
    <property type="entry name" value="PDZ DOMAIN-CONTAINING PROTEIN 7"/>
    <property type="match status" value="1"/>
</dbReference>
<feature type="compositionally biased region" description="Basic and acidic residues" evidence="4">
    <location>
        <begin position="359"/>
        <end position="377"/>
    </location>
</feature>
<dbReference type="InterPro" id="IPR036034">
    <property type="entry name" value="PDZ_sf"/>
</dbReference>
<reference evidence="7" key="1">
    <citation type="submission" date="2025-08" db="UniProtKB">
        <authorList>
            <consortium name="RefSeq"/>
        </authorList>
    </citation>
    <scope>IDENTIFICATION</scope>
    <source>
        <tissue evidence="7">Sperm</tissue>
    </source>
</reference>
<dbReference type="PANTHER" id="PTHR23116">
    <property type="entry name" value="PDZ DOMAIN CONTAINING WHIRLIN AND HARMONIN-RELATED"/>
    <property type="match status" value="1"/>
</dbReference>
<evidence type="ECO:0000259" key="5">
    <source>
        <dbReference type="PROSITE" id="PS50106"/>
    </source>
</evidence>
<sequence length="829" mass="89463">MEATAPRTTPGGRPRQAPRDSLLPAEESTALWSRIRSRGLTQPRRRQKLPTAAASGPPGDSMGWNESAEPRSDAESGEEGGEAQAAELSLTLDRLGHGPMGFSVRGGAEHGLGIYVSRVEDGSQAAQQGMCVGDRIVAVNGLSVESVTLAAAVSVITSGAGRLRVTVRRVGRVPGFKRSSEKISWVDVAARHLVNGAAPRDRVVHLRLSPEDPCLGLNVRGGSEFGLGIYVSRVDTGGVAERSGIRIGHRIVAANGVNFEGVSHAHAVETLRQHEHVILTIREVGRYPAFQELVEEYSWLNKVNVHVSPPNAAAAATTMGSALPNGLLPSYQLSPPPPEQHSRAFHDDPLASSDSDALSTRREAYVQTDLDQHRPDGEPQSSDGEDAVVRLSETSRDILLVRPRTFSGGTGEAPQPKSTFSAKTALLTALSWPRRPARRSQSSRTLTEEETDEKVKKKVKKKLTWVKKQPGTTRSRPVMNLFRGGRASPLAAVAPRDEGPSAGDGRPPSHAAPRPPYPGTAAPGYPDKDGDLAHAEGSAGASSPRPRFVIRPSKTMRKSRRASSRFGSRGLHDAGQQQIEHARLAEEQVVSQDPIEESNDYCPVLRATEKGMPRKQLITSVPDYHGGFLLRPMNEEEEKSRLLRVSLARMKLKPVPKVASLEDVSVDDFAGASAASAAPQDGRERGHGLIFLKISKRKQSLGMSISGGRDIVAQPAVRIEKIFPGGAAAECHLLKVRSSSVSSNSHIHLYIIRSHSTHTKCSSQMDHNTLLNSSRSMNHHANSHGHPRSSGFWLAIDGHCIDRRCTFAAICSPTHRCAELVTNCHVLFT</sequence>
<evidence type="ECO:0000256" key="3">
    <source>
        <dbReference type="ARBA" id="ARBA00023273"/>
    </source>
</evidence>
<feature type="compositionally biased region" description="Low complexity" evidence="4">
    <location>
        <begin position="431"/>
        <end position="445"/>
    </location>
</feature>
<dbReference type="KEGG" id="pmrn:116940540"/>
<feature type="domain" description="PDZ" evidence="5">
    <location>
        <begin position="203"/>
        <end position="273"/>
    </location>
</feature>
<evidence type="ECO:0000256" key="1">
    <source>
        <dbReference type="ARBA" id="ARBA00004316"/>
    </source>
</evidence>
<dbReference type="FunFam" id="2.30.42.10:FF:000090">
    <property type="entry name" value="PDZ domain containing 7"/>
    <property type="match status" value="1"/>
</dbReference>
<dbReference type="GO" id="GO:0005886">
    <property type="term" value="C:plasma membrane"/>
    <property type="evidence" value="ECO:0007669"/>
    <property type="project" value="TreeGrafter"/>
</dbReference>
<dbReference type="Pfam" id="PF00595">
    <property type="entry name" value="PDZ"/>
    <property type="match status" value="2"/>
</dbReference>
<feature type="domain" description="PDZ" evidence="5">
    <location>
        <begin position="89"/>
        <end position="171"/>
    </location>
</feature>
<dbReference type="Proteomes" id="UP001318040">
    <property type="component" value="Chromosome 9"/>
</dbReference>
<evidence type="ECO:0000256" key="2">
    <source>
        <dbReference type="ARBA" id="ARBA00022737"/>
    </source>
</evidence>
<evidence type="ECO:0000256" key="4">
    <source>
        <dbReference type="SAM" id="MobiDB-lite"/>
    </source>
</evidence>
<dbReference type="PROSITE" id="PS50106">
    <property type="entry name" value="PDZ"/>
    <property type="match status" value="3"/>
</dbReference>
<gene>
    <name evidence="7" type="primary">LOC116940540</name>
</gene>
<feature type="compositionally biased region" description="Basic and acidic residues" evidence="4">
    <location>
        <begin position="340"/>
        <end position="349"/>
    </location>
</feature>
<keyword evidence="3" id="KW-0966">Cell projection</keyword>
<dbReference type="RefSeq" id="XP_032806385.1">
    <property type="nucleotide sequence ID" value="XM_032950494.1"/>
</dbReference>
<feature type="region of interest" description="Disordered" evidence="4">
    <location>
        <begin position="1"/>
        <end position="84"/>
    </location>
</feature>
<evidence type="ECO:0000313" key="6">
    <source>
        <dbReference type="Proteomes" id="UP001318040"/>
    </source>
</evidence>
<dbReference type="AlphaFoldDB" id="A0AAJ7SX44"/>
<keyword evidence="6" id="KW-1185">Reference proteome</keyword>
<dbReference type="Gene3D" id="2.30.42.10">
    <property type="match status" value="3"/>
</dbReference>
<dbReference type="InterPro" id="IPR001478">
    <property type="entry name" value="PDZ"/>
</dbReference>
<feature type="region of interest" description="Disordered" evidence="4">
    <location>
        <begin position="327"/>
        <end position="387"/>
    </location>
</feature>
<protein>
    <submittedName>
        <fullName evidence="7">PDZ domain-containing protein 7-like isoform X1</fullName>
    </submittedName>
</protein>
<dbReference type="SUPFAM" id="SSF50156">
    <property type="entry name" value="PDZ domain-like"/>
    <property type="match status" value="3"/>
</dbReference>
<feature type="compositionally biased region" description="Basic residues" evidence="4">
    <location>
        <begin position="554"/>
        <end position="563"/>
    </location>
</feature>
<comment type="subcellular location">
    <subcellularLocation>
        <location evidence="1">Cell projection</location>
    </subcellularLocation>
</comment>
<feature type="domain" description="PDZ" evidence="5">
    <location>
        <begin position="689"/>
        <end position="745"/>
    </location>
</feature>
<dbReference type="GO" id="GO:0042995">
    <property type="term" value="C:cell projection"/>
    <property type="evidence" value="ECO:0007669"/>
    <property type="project" value="UniProtKB-SubCell"/>
</dbReference>
<dbReference type="InterPro" id="IPR051844">
    <property type="entry name" value="USH2_Complex_Protein"/>
</dbReference>
<dbReference type="CTD" id="79955"/>
<dbReference type="SMART" id="SM00228">
    <property type="entry name" value="PDZ"/>
    <property type="match status" value="2"/>
</dbReference>
<evidence type="ECO:0000313" key="7">
    <source>
        <dbReference type="RefSeq" id="XP_032806385.1"/>
    </source>
</evidence>
<feature type="region of interest" description="Disordered" evidence="4">
    <location>
        <begin position="400"/>
        <end position="576"/>
    </location>
</feature>
<keyword evidence="2" id="KW-0677">Repeat</keyword>
<accession>A0AAJ7SX44</accession>